<organism evidence="2">
    <name type="scientific">Nothobranchius kuhntae</name>
    <name type="common">Beira killifish</name>
    <dbReference type="NCBI Taxonomy" id="321403"/>
    <lineage>
        <taxon>Eukaryota</taxon>
        <taxon>Metazoa</taxon>
        <taxon>Chordata</taxon>
        <taxon>Craniata</taxon>
        <taxon>Vertebrata</taxon>
        <taxon>Euteleostomi</taxon>
        <taxon>Actinopterygii</taxon>
        <taxon>Neopterygii</taxon>
        <taxon>Teleostei</taxon>
        <taxon>Neoteleostei</taxon>
        <taxon>Acanthomorphata</taxon>
        <taxon>Ovalentaria</taxon>
        <taxon>Atherinomorphae</taxon>
        <taxon>Cyprinodontiformes</taxon>
        <taxon>Nothobranchiidae</taxon>
        <taxon>Nothobranchius</taxon>
    </lineage>
</organism>
<evidence type="ECO:0000256" key="1">
    <source>
        <dbReference type="SAM" id="MobiDB-lite"/>
    </source>
</evidence>
<reference evidence="2" key="1">
    <citation type="submission" date="2016-05" db="EMBL/GenBank/DDBJ databases">
        <authorList>
            <person name="Lavstsen T."/>
            <person name="Jespersen J.S."/>
        </authorList>
    </citation>
    <scope>NUCLEOTIDE SEQUENCE</scope>
    <source>
        <tissue evidence="2">Brain</tissue>
    </source>
</reference>
<sequence length="73" mass="8841">ETRLHQDQWTLECRWPISSENQRDALWTIPLTWSTLSRFDSLQPGCRARLSRRVPHRAQQGRKRGFTRLRRHC</sequence>
<dbReference type="AlphaFoldDB" id="A0A1A8HWI5"/>
<protein>
    <submittedName>
        <fullName evidence="2">Uncharacterized protein</fullName>
    </submittedName>
</protein>
<feature type="non-terminal residue" evidence="2">
    <location>
        <position position="1"/>
    </location>
</feature>
<feature type="region of interest" description="Disordered" evidence="1">
    <location>
        <begin position="52"/>
        <end position="73"/>
    </location>
</feature>
<name>A0A1A8HWI5_NOTKU</name>
<gene>
    <name evidence="2" type="primary">Nfu_g_1_000856</name>
</gene>
<dbReference type="EMBL" id="HAED01002028">
    <property type="protein sequence ID" value="SBQ87873.1"/>
    <property type="molecule type" value="Transcribed_RNA"/>
</dbReference>
<reference evidence="2" key="2">
    <citation type="submission" date="2016-06" db="EMBL/GenBank/DDBJ databases">
        <title>The genome of a short-lived fish provides insights into sex chromosome evolution and the genetic control of aging.</title>
        <authorList>
            <person name="Reichwald K."/>
            <person name="Felder M."/>
            <person name="Petzold A."/>
            <person name="Koch P."/>
            <person name="Groth M."/>
            <person name="Platzer M."/>
        </authorList>
    </citation>
    <scope>NUCLEOTIDE SEQUENCE</scope>
    <source>
        <tissue evidence="2">Brain</tissue>
    </source>
</reference>
<accession>A0A1A8HWI5</accession>
<proteinExistence type="predicted"/>
<evidence type="ECO:0000313" key="2">
    <source>
        <dbReference type="EMBL" id="SBQ87873.1"/>
    </source>
</evidence>